<protein>
    <recommendedName>
        <fullName evidence="5">PIG-P-domain-containing protein</fullName>
    </recommendedName>
</protein>
<organism evidence="3 4">
    <name type="scientific">Schizopora paradoxa</name>
    <dbReference type="NCBI Taxonomy" id="27342"/>
    <lineage>
        <taxon>Eukaryota</taxon>
        <taxon>Fungi</taxon>
        <taxon>Dikarya</taxon>
        <taxon>Basidiomycota</taxon>
        <taxon>Agaricomycotina</taxon>
        <taxon>Agaricomycetes</taxon>
        <taxon>Hymenochaetales</taxon>
        <taxon>Schizoporaceae</taxon>
        <taxon>Schizopora</taxon>
    </lineage>
</organism>
<reference evidence="3 4" key="1">
    <citation type="submission" date="2015-04" db="EMBL/GenBank/DDBJ databases">
        <title>Complete genome sequence of Schizopora paradoxa KUC8140, a cosmopolitan wood degrader in East Asia.</title>
        <authorList>
            <consortium name="DOE Joint Genome Institute"/>
            <person name="Min B."/>
            <person name="Park H."/>
            <person name="Jang Y."/>
            <person name="Kim J.-J."/>
            <person name="Kim K.H."/>
            <person name="Pangilinan J."/>
            <person name="Lipzen A."/>
            <person name="Riley R."/>
            <person name="Grigoriev I.V."/>
            <person name="Spatafora J.W."/>
            <person name="Choi I.-G."/>
        </authorList>
    </citation>
    <scope>NUCLEOTIDE SEQUENCE [LARGE SCALE GENOMIC DNA]</scope>
    <source>
        <strain evidence="3 4">KUC8140</strain>
    </source>
</reference>
<dbReference type="OrthoDB" id="2157498at2759"/>
<feature type="compositionally biased region" description="Basic residues" evidence="1">
    <location>
        <begin position="1"/>
        <end position="11"/>
    </location>
</feature>
<feature type="region of interest" description="Disordered" evidence="1">
    <location>
        <begin position="1"/>
        <end position="22"/>
    </location>
</feature>
<evidence type="ECO:0000313" key="3">
    <source>
        <dbReference type="EMBL" id="KLO13512.1"/>
    </source>
</evidence>
<evidence type="ECO:0000256" key="2">
    <source>
        <dbReference type="SAM" id="Phobius"/>
    </source>
</evidence>
<feature type="transmembrane region" description="Helical" evidence="2">
    <location>
        <begin position="28"/>
        <end position="49"/>
    </location>
</feature>
<name>A0A0H2RPK3_9AGAM</name>
<keyword evidence="4" id="KW-1185">Reference proteome</keyword>
<dbReference type="InterPro" id="IPR029164">
    <property type="entry name" value="PIG-Y"/>
</dbReference>
<accession>A0A0H2RPK3</accession>
<evidence type="ECO:0000313" key="4">
    <source>
        <dbReference type="Proteomes" id="UP000053477"/>
    </source>
</evidence>
<dbReference type="AlphaFoldDB" id="A0A0H2RPK3"/>
<dbReference type="Pfam" id="PF15159">
    <property type="entry name" value="PIG-Y"/>
    <property type="match status" value="1"/>
</dbReference>
<proteinExistence type="predicted"/>
<dbReference type="Proteomes" id="UP000053477">
    <property type="component" value="Unassembled WGS sequence"/>
</dbReference>
<dbReference type="EMBL" id="KQ085958">
    <property type="protein sequence ID" value="KLO13512.1"/>
    <property type="molecule type" value="Genomic_DNA"/>
</dbReference>
<keyword evidence="2" id="KW-0812">Transmembrane</keyword>
<keyword evidence="2" id="KW-1133">Transmembrane helix</keyword>
<keyword evidence="2" id="KW-0472">Membrane</keyword>
<evidence type="ECO:0008006" key="5">
    <source>
        <dbReference type="Google" id="ProtNLM"/>
    </source>
</evidence>
<sequence>MMSKKKTRRTNAPRGAPKSPGFELDTGLLIVFSVLVFIIGGYAVLFSAFLPLTGIPILDTIATDTHYKYFVFLIIPMGTYFIIANWVGWQYYQNS</sequence>
<dbReference type="InParanoid" id="A0A0H2RPK3"/>
<evidence type="ECO:0000256" key="1">
    <source>
        <dbReference type="SAM" id="MobiDB-lite"/>
    </source>
</evidence>
<gene>
    <name evidence="3" type="ORF">SCHPADRAFT_852410</name>
</gene>
<feature type="transmembrane region" description="Helical" evidence="2">
    <location>
        <begin position="69"/>
        <end position="89"/>
    </location>
</feature>